<dbReference type="Gene3D" id="3.40.50.2300">
    <property type="match status" value="1"/>
</dbReference>
<evidence type="ECO:0000259" key="1">
    <source>
        <dbReference type="PROSITE" id="PS50930"/>
    </source>
</evidence>
<dbReference type="OrthoDB" id="9802383at2"/>
<dbReference type="RefSeq" id="WP_092353247.1">
    <property type="nucleotide sequence ID" value="NZ_CAJTPY010000005.1"/>
</dbReference>
<protein>
    <submittedName>
        <fullName evidence="2">DNA-binding response regulator, LytR/AlgR family</fullName>
    </submittedName>
</protein>
<dbReference type="GeneID" id="78288090"/>
<dbReference type="PANTHER" id="PTHR37299">
    <property type="entry name" value="TRANSCRIPTIONAL REGULATOR-RELATED"/>
    <property type="match status" value="1"/>
</dbReference>
<name>A0A1I0E373_9FIRM</name>
<keyword evidence="3" id="KW-1185">Reference proteome</keyword>
<dbReference type="GO" id="GO:0003677">
    <property type="term" value="F:DNA binding"/>
    <property type="evidence" value="ECO:0007669"/>
    <property type="project" value="UniProtKB-KW"/>
</dbReference>
<dbReference type="SMART" id="SM00850">
    <property type="entry name" value="LytTR"/>
    <property type="match status" value="1"/>
</dbReference>
<dbReference type="Pfam" id="PF04397">
    <property type="entry name" value="LytTR"/>
    <property type="match status" value="1"/>
</dbReference>
<reference evidence="3" key="1">
    <citation type="submission" date="2016-10" db="EMBL/GenBank/DDBJ databases">
        <authorList>
            <person name="Varghese N."/>
            <person name="Submissions S."/>
        </authorList>
    </citation>
    <scope>NUCLEOTIDE SEQUENCE [LARGE SCALE GENOMIC DNA]</scope>
    <source>
        <strain evidence="3">DSM 1551</strain>
    </source>
</reference>
<dbReference type="PANTHER" id="PTHR37299:SF1">
    <property type="entry name" value="STAGE 0 SPORULATION PROTEIN A HOMOLOG"/>
    <property type="match status" value="1"/>
</dbReference>
<feature type="domain" description="HTH LytTR-type" evidence="1">
    <location>
        <begin position="126"/>
        <end position="224"/>
    </location>
</feature>
<dbReference type="Proteomes" id="UP000198558">
    <property type="component" value="Unassembled WGS sequence"/>
</dbReference>
<accession>A0A1I0E373</accession>
<dbReference type="SUPFAM" id="SSF52172">
    <property type="entry name" value="CheY-like"/>
    <property type="match status" value="1"/>
</dbReference>
<dbReference type="InterPro" id="IPR011006">
    <property type="entry name" value="CheY-like_superfamily"/>
</dbReference>
<keyword evidence="2" id="KW-0238">DNA-binding</keyword>
<dbReference type="GO" id="GO:0000156">
    <property type="term" value="F:phosphorelay response regulator activity"/>
    <property type="evidence" value="ECO:0007669"/>
    <property type="project" value="InterPro"/>
</dbReference>
<proteinExistence type="predicted"/>
<evidence type="ECO:0000313" key="3">
    <source>
        <dbReference type="Proteomes" id="UP000198558"/>
    </source>
</evidence>
<evidence type="ECO:0000313" key="2">
    <source>
        <dbReference type="EMBL" id="SET38637.1"/>
    </source>
</evidence>
<dbReference type="EMBL" id="FOIN01000009">
    <property type="protein sequence ID" value="SET38637.1"/>
    <property type="molecule type" value="Genomic_DNA"/>
</dbReference>
<gene>
    <name evidence="2" type="ORF">SAMN04489758_1091</name>
</gene>
<sequence>MIIALIDSNNEELDITNSFIKNEIQKYTSNFIIEKIDNPLTLDFNKYYNVLFLEIEMPKDGIELAKEYLKYHKTTKIIFISNNIERVFDTFDVHPFYFIKKEYLKSTISKVIKSLINKIDINNAYISVKTDIGLIDIQVNSIKYIKSDKHYCLFFTTDEIYKVRDTISNILLKITSKNFSRIHQSIIVNWQYVEEFRYNTIKIDQEYLPISRTYLTECKKIYTIFIKNQI</sequence>
<dbReference type="PROSITE" id="PS50930">
    <property type="entry name" value="HTH_LYTTR"/>
    <property type="match status" value="1"/>
</dbReference>
<dbReference type="InterPro" id="IPR046947">
    <property type="entry name" value="LytR-like"/>
</dbReference>
<dbReference type="InterPro" id="IPR007492">
    <property type="entry name" value="LytTR_DNA-bd_dom"/>
</dbReference>
<dbReference type="AlphaFoldDB" id="A0A1I0E373"/>
<organism evidence="2 3">
    <name type="scientific">Thomasclavelia cocleata</name>
    <dbReference type="NCBI Taxonomy" id="69824"/>
    <lineage>
        <taxon>Bacteria</taxon>
        <taxon>Bacillati</taxon>
        <taxon>Bacillota</taxon>
        <taxon>Erysipelotrichia</taxon>
        <taxon>Erysipelotrichales</taxon>
        <taxon>Coprobacillaceae</taxon>
        <taxon>Thomasclavelia</taxon>
    </lineage>
</organism>
<dbReference type="Gene3D" id="2.40.50.1020">
    <property type="entry name" value="LytTr DNA-binding domain"/>
    <property type="match status" value="1"/>
</dbReference>